<dbReference type="Gene3D" id="3.90.1150.10">
    <property type="entry name" value="Aspartate Aminotransferase, domain 1"/>
    <property type="match status" value="1"/>
</dbReference>
<dbReference type="PANTHER" id="PTHR30244:SF34">
    <property type="entry name" value="DTDP-4-AMINO-4,6-DIDEOXYGALACTOSE TRANSAMINASE"/>
    <property type="match status" value="1"/>
</dbReference>
<dbReference type="PIRSF" id="PIRSF000390">
    <property type="entry name" value="PLP_StrS"/>
    <property type="match status" value="1"/>
</dbReference>
<comment type="cofactor">
    <cofactor evidence="1">
        <name>pyridoxal 5'-phosphate</name>
        <dbReference type="ChEBI" id="CHEBI:597326"/>
    </cofactor>
</comment>
<accession>A0ABY8W8N0</accession>
<protein>
    <submittedName>
        <fullName evidence="3">Aminotransferase class I/II-fold pyridoxal phosphate-dependent enzyme</fullName>
    </submittedName>
</protein>
<keyword evidence="3" id="KW-0808">Transferase</keyword>
<gene>
    <name evidence="3" type="ORF">ACTOB_006224</name>
</gene>
<keyword evidence="2" id="KW-0663">Pyridoxal phosphate</keyword>
<organism evidence="3 4">
    <name type="scientific">Actinoplanes oblitus</name>
    <dbReference type="NCBI Taxonomy" id="3040509"/>
    <lineage>
        <taxon>Bacteria</taxon>
        <taxon>Bacillati</taxon>
        <taxon>Actinomycetota</taxon>
        <taxon>Actinomycetes</taxon>
        <taxon>Micromonosporales</taxon>
        <taxon>Micromonosporaceae</taxon>
        <taxon>Actinoplanes</taxon>
    </lineage>
</organism>
<dbReference type="Gene3D" id="3.40.640.10">
    <property type="entry name" value="Type I PLP-dependent aspartate aminotransferase-like (Major domain)"/>
    <property type="match status" value="1"/>
</dbReference>
<comment type="similarity">
    <text evidence="2">Belongs to the DegT/DnrJ/EryC1 family.</text>
</comment>
<sequence>MTEPPQARPRIYLSPPDVTDVERKLLLEAFDSNWVAPVGPDLDAFEAKCAELAGVRHAVALSSGTAALHLALIAAGVRRGDTVLVPSFTFAATANAVIYLGARPVFLDSTPESWNVDPQILADELRGRAVRGQLPRAVITVDMYGQCADYRPILEACDRYGVPLIEDAAEALGATYRDRPAGSFGLAGVLSFNGNKIATTGGGGMLVTDDASVAGQVRHLATQAREPVPHYEHRTVGYNYRLSNLLAAVGRGQLQRLPSMIEARRVTAEHYRAALGDLPGFHFLPVAAYGVPNWWLTCLLVDSPRSRDRILAELARADIEARPTWKPMHLQPAYRDCLMRGGAVSADLFHRGLCLPSGSALTGHDRDRVVAAVRSAAAGLKG</sequence>
<reference evidence="3 4" key="1">
    <citation type="submission" date="2023-06" db="EMBL/GenBank/DDBJ databases">
        <authorList>
            <person name="Yushchuk O."/>
            <person name="Binda E."/>
            <person name="Ruckert-Reed C."/>
            <person name="Fedorenko V."/>
            <person name="Kalinowski J."/>
            <person name="Marinelli F."/>
        </authorList>
    </citation>
    <scope>NUCLEOTIDE SEQUENCE [LARGE SCALE GENOMIC DNA]</scope>
    <source>
        <strain evidence="3 4">NRRL 3884</strain>
    </source>
</reference>
<dbReference type="InterPro" id="IPR015422">
    <property type="entry name" value="PyrdxlP-dep_Trfase_small"/>
</dbReference>
<proteinExistence type="inferred from homology"/>
<evidence type="ECO:0000313" key="4">
    <source>
        <dbReference type="Proteomes" id="UP001240150"/>
    </source>
</evidence>
<evidence type="ECO:0000313" key="3">
    <source>
        <dbReference type="EMBL" id="WIM94219.1"/>
    </source>
</evidence>
<dbReference type="InterPro" id="IPR015421">
    <property type="entry name" value="PyrdxlP-dep_Trfase_major"/>
</dbReference>
<evidence type="ECO:0000256" key="1">
    <source>
        <dbReference type="ARBA" id="ARBA00001933"/>
    </source>
</evidence>
<dbReference type="Proteomes" id="UP001240150">
    <property type="component" value="Chromosome"/>
</dbReference>
<dbReference type="CDD" id="cd00616">
    <property type="entry name" value="AHBA_syn"/>
    <property type="match status" value="1"/>
</dbReference>
<dbReference type="EMBL" id="CP126980">
    <property type="protein sequence ID" value="WIM94219.1"/>
    <property type="molecule type" value="Genomic_DNA"/>
</dbReference>
<keyword evidence="3" id="KW-0032">Aminotransferase</keyword>
<dbReference type="PANTHER" id="PTHR30244">
    <property type="entry name" value="TRANSAMINASE"/>
    <property type="match status" value="1"/>
</dbReference>
<evidence type="ECO:0000256" key="2">
    <source>
        <dbReference type="RuleBase" id="RU004508"/>
    </source>
</evidence>
<dbReference type="InterPro" id="IPR000653">
    <property type="entry name" value="DegT/StrS_aminotransferase"/>
</dbReference>
<dbReference type="Pfam" id="PF01041">
    <property type="entry name" value="DegT_DnrJ_EryC1"/>
    <property type="match status" value="1"/>
</dbReference>
<dbReference type="InterPro" id="IPR015424">
    <property type="entry name" value="PyrdxlP-dep_Trfase"/>
</dbReference>
<keyword evidence="4" id="KW-1185">Reference proteome</keyword>
<dbReference type="GO" id="GO:0008483">
    <property type="term" value="F:transaminase activity"/>
    <property type="evidence" value="ECO:0007669"/>
    <property type="project" value="UniProtKB-KW"/>
</dbReference>
<name>A0ABY8W8N0_9ACTN</name>
<dbReference type="SUPFAM" id="SSF53383">
    <property type="entry name" value="PLP-dependent transferases"/>
    <property type="match status" value="1"/>
</dbReference>
<dbReference type="RefSeq" id="WP_284915422.1">
    <property type="nucleotide sequence ID" value="NZ_CP126980.1"/>
</dbReference>